<evidence type="ECO:0000313" key="1">
    <source>
        <dbReference type="EMBL" id="KMQ93741.1"/>
    </source>
</evidence>
<reference evidence="1 2" key="1">
    <citation type="submission" date="2015-04" db="EMBL/GenBank/DDBJ databases">
        <title>Lasius niger genome sequencing.</title>
        <authorList>
            <person name="Konorov E.A."/>
            <person name="Nikitin M.A."/>
            <person name="Kirill M.V."/>
            <person name="Chang P."/>
        </authorList>
    </citation>
    <scope>NUCLEOTIDE SEQUENCE [LARGE SCALE GENOMIC DNA]</scope>
    <source>
        <tissue evidence="1">Whole</tissue>
    </source>
</reference>
<dbReference type="Proteomes" id="UP000036403">
    <property type="component" value="Unassembled WGS sequence"/>
</dbReference>
<keyword evidence="1" id="KW-0547">Nucleotide-binding</keyword>
<dbReference type="STRING" id="67767.A0A0J7KTX0"/>
<gene>
    <name evidence="1" type="ORF">RF55_6142</name>
</gene>
<keyword evidence="1" id="KW-0378">Hydrolase</keyword>
<organism evidence="1 2">
    <name type="scientific">Lasius niger</name>
    <name type="common">Black garden ant</name>
    <dbReference type="NCBI Taxonomy" id="67767"/>
    <lineage>
        <taxon>Eukaryota</taxon>
        <taxon>Metazoa</taxon>
        <taxon>Ecdysozoa</taxon>
        <taxon>Arthropoda</taxon>
        <taxon>Hexapoda</taxon>
        <taxon>Insecta</taxon>
        <taxon>Pterygota</taxon>
        <taxon>Neoptera</taxon>
        <taxon>Endopterygota</taxon>
        <taxon>Hymenoptera</taxon>
        <taxon>Apocrita</taxon>
        <taxon>Aculeata</taxon>
        <taxon>Formicoidea</taxon>
        <taxon>Formicidae</taxon>
        <taxon>Formicinae</taxon>
        <taxon>Lasius</taxon>
        <taxon>Lasius</taxon>
    </lineage>
</organism>
<dbReference type="GO" id="GO:0004386">
    <property type="term" value="F:helicase activity"/>
    <property type="evidence" value="ECO:0007669"/>
    <property type="project" value="UniProtKB-KW"/>
</dbReference>
<keyword evidence="1" id="KW-0347">Helicase</keyword>
<proteinExistence type="predicted"/>
<keyword evidence="2" id="KW-1185">Reference proteome</keyword>
<dbReference type="EMBL" id="LBMM01003259">
    <property type="protein sequence ID" value="KMQ93741.1"/>
    <property type="molecule type" value="Genomic_DNA"/>
</dbReference>
<accession>A0A0J7KTX0</accession>
<dbReference type="AlphaFoldDB" id="A0A0J7KTX0"/>
<sequence length="169" mass="19675">MNVAMNFSNGPSDIDEEAQNELTIKCQNQIKDAFKEVIYTPRKTQEPISINNFDKWNRYDGTLFLEPARETLRKSNIYRLHKALELNKEDDKLEETIKHLLELEILAHENPSETSIKPVYCKLCLTEVRGIINLRAHLCSEEHTTKQRMIDTTAEFGEDLQSLLTKLRL</sequence>
<dbReference type="PaxDb" id="67767-A0A0J7KTX0"/>
<protein>
    <submittedName>
        <fullName evidence="1">Atp-dependent rna helicase tdrd9</fullName>
    </submittedName>
</protein>
<keyword evidence="1" id="KW-0067">ATP-binding</keyword>
<name>A0A0J7KTX0_LASNI</name>
<comment type="caution">
    <text evidence="1">The sequence shown here is derived from an EMBL/GenBank/DDBJ whole genome shotgun (WGS) entry which is preliminary data.</text>
</comment>
<evidence type="ECO:0000313" key="2">
    <source>
        <dbReference type="Proteomes" id="UP000036403"/>
    </source>
</evidence>